<keyword evidence="3" id="KW-1185">Reference proteome</keyword>
<dbReference type="Gene3D" id="2.30.130.30">
    <property type="entry name" value="Hypothetical protein"/>
    <property type="match status" value="1"/>
</dbReference>
<protein>
    <submittedName>
        <fullName evidence="2">ASCH domain-containing protein</fullName>
    </submittedName>
</protein>
<sequence>MTTHTVKSWSHFYDEIVAGRKMHDMRDMKDRDYKVGDFLDLQRYDNVNGKYTGESALVEITYITSRNTPCAFSSSALDRDYCILSLKLVPDGE</sequence>
<gene>
    <name evidence="2" type="ORF">EVB93_053</name>
</gene>
<reference evidence="2 3" key="1">
    <citation type="submission" date="2020-01" db="EMBL/GenBank/DDBJ databases">
        <title>Patterns of diversity and host range of bacteriophage communities associated with bean-nodulatin bacteria.</title>
        <authorList>
            <person name="Vann Cauwenberghe J."/>
            <person name="Santamaria R.I."/>
            <person name="Bustos P."/>
            <person name="Juarez S."/>
            <person name="Gonzalez V."/>
        </authorList>
    </citation>
    <scope>NUCLEOTIDE SEQUENCE [LARGE SCALE GENOMIC DNA]</scope>
</reference>
<dbReference type="InterPro" id="IPR015947">
    <property type="entry name" value="PUA-like_sf"/>
</dbReference>
<feature type="domain" description="DUF3850" evidence="1">
    <location>
        <begin position="3"/>
        <end position="85"/>
    </location>
</feature>
<accession>A0A7S5UUI2</accession>
<proteinExistence type="predicted"/>
<evidence type="ECO:0000259" key="1">
    <source>
        <dbReference type="Pfam" id="PF12961"/>
    </source>
</evidence>
<organism evidence="2 3">
    <name type="scientific">Rhizobium phage RHph_TM30</name>
    <dbReference type="NCBI Taxonomy" id="2509764"/>
    <lineage>
        <taxon>Viruses</taxon>
        <taxon>Duplodnaviria</taxon>
        <taxon>Heunggongvirae</taxon>
        <taxon>Uroviricota</taxon>
        <taxon>Caudoviricetes</taxon>
        <taxon>Kleczkowskaviridae</taxon>
        <taxon>Cuauhnahuacvirus</taxon>
        <taxon>Cuauhnahuacvirus TM30</taxon>
    </lineage>
</organism>
<evidence type="ECO:0000313" key="3">
    <source>
        <dbReference type="Proteomes" id="UP000629603"/>
    </source>
</evidence>
<dbReference type="Proteomes" id="UP000629603">
    <property type="component" value="Segment"/>
</dbReference>
<dbReference type="SUPFAM" id="SSF88697">
    <property type="entry name" value="PUA domain-like"/>
    <property type="match status" value="1"/>
</dbReference>
<dbReference type="Pfam" id="PF12961">
    <property type="entry name" value="DUF3850"/>
    <property type="match status" value="1"/>
</dbReference>
<dbReference type="InterPro" id="IPR039440">
    <property type="entry name" value="DUF3850"/>
</dbReference>
<name>A0A7S5UUI2_9CAUD</name>
<dbReference type="EMBL" id="MN988521">
    <property type="protein sequence ID" value="QIG71160.1"/>
    <property type="molecule type" value="Genomic_DNA"/>
</dbReference>
<evidence type="ECO:0000313" key="2">
    <source>
        <dbReference type="EMBL" id="QIG71160.1"/>
    </source>
</evidence>